<dbReference type="SMART" id="SM00422">
    <property type="entry name" value="HTH_MERR"/>
    <property type="match status" value="1"/>
</dbReference>
<dbReference type="PANTHER" id="PTHR30204:SF92">
    <property type="entry name" value="HTH-TYPE TRANSCRIPTIONAL REGULATOR ZNTR"/>
    <property type="match status" value="1"/>
</dbReference>
<evidence type="ECO:0000259" key="4">
    <source>
        <dbReference type="PROSITE" id="PS50937"/>
    </source>
</evidence>
<dbReference type="RefSeq" id="WP_161089107.1">
    <property type="nucleotide sequence ID" value="NZ_WWCV01000008.1"/>
</dbReference>
<dbReference type="PRINTS" id="PR00040">
    <property type="entry name" value="HTHMERR"/>
</dbReference>
<gene>
    <name evidence="5" type="ORF">GTP81_06440</name>
</gene>
<dbReference type="InterPro" id="IPR047057">
    <property type="entry name" value="MerR_fam"/>
</dbReference>
<evidence type="ECO:0000313" key="6">
    <source>
        <dbReference type="Proteomes" id="UP000484875"/>
    </source>
</evidence>
<name>A0A845HDN7_9BURK</name>
<keyword evidence="2 5" id="KW-0238">DNA-binding</keyword>
<protein>
    <submittedName>
        <fullName evidence="5">MerR family DNA-binding protein</fullName>
    </submittedName>
</protein>
<dbReference type="CDD" id="cd04785">
    <property type="entry name" value="HTH_CadR-PbrR-like"/>
    <property type="match status" value="1"/>
</dbReference>
<dbReference type="GO" id="GO:0003677">
    <property type="term" value="F:DNA binding"/>
    <property type="evidence" value="ECO:0007669"/>
    <property type="project" value="UniProtKB-KW"/>
</dbReference>
<organism evidence="5 6">
    <name type="scientific">Duganella vulcania</name>
    <dbReference type="NCBI Taxonomy" id="2692166"/>
    <lineage>
        <taxon>Bacteria</taxon>
        <taxon>Pseudomonadati</taxon>
        <taxon>Pseudomonadota</taxon>
        <taxon>Betaproteobacteria</taxon>
        <taxon>Burkholderiales</taxon>
        <taxon>Oxalobacteraceae</taxon>
        <taxon>Telluria group</taxon>
        <taxon>Duganella</taxon>
    </lineage>
</organism>
<dbReference type="InterPro" id="IPR000551">
    <property type="entry name" value="MerR-type_HTH_dom"/>
</dbReference>
<dbReference type="PANTHER" id="PTHR30204">
    <property type="entry name" value="REDOX-CYCLING DRUG-SENSING TRANSCRIPTIONAL ACTIVATOR SOXR"/>
    <property type="match status" value="1"/>
</dbReference>
<dbReference type="Pfam" id="PF09278">
    <property type="entry name" value="MerR-DNA-bind"/>
    <property type="match status" value="1"/>
</dbReference>
<evidence type="ECO:0000256" key="3">
    <source>
        <dbReference type="ARBA" id="ARBA00023163"/>
    </source>
</evidence>
<accession>A0A845HDN7</accession>
<dbReference type="Gene3D" id="1.10.1660.10">
    <property type="match status" value="1"/>
</dbReference>
<keyword evidence="6" id="KW-1185">Reference proteome</keyword>
<evidence type="ECO:0000256" key="1">
    <source>
        <dbReference type="ARBA" id="ARBA00023015"/>
    </source>
</evidence>
<dbReference type="SUPFAM" id="SSF46955">
    <property type="entry name" value="Putative DNA-binding domain"/>
    <property type="match status" value="1"/>
</dbReference>
<evidence type="ECO:0000313" key="5">
    <source>
        <dbReference type="EMBL" id="MYN16387.1"/>
    </source>
</evidence>
<dbReference type="EMBL" id="WWCV01000008">
    <property type="protein sequence ID" value="MYN16387.1"/>
    <property type="molecule type" value="Genomic_DNA"/>
</dbReference>
<reference evidence="5 6" key="1">
    <citation type="submission" date="2019-12" db="EMBL/GenBank/DDBJ databases">
        <title>Novel species isolated from a subtropical stream in China.</title>
        <authorList>
            <person name="Lu H."/>
        </authorList>
    </citation>
    <scope>NUCLEOTIDE SEQUENCE [LARGE SCALE GENOMIC DNA]</scope>
    <source>
        <strain evidence="5 6">FT107W</strain>
    </source>
</reference>
<dbReference type="AlphaFoldDB" id="A0A845HDN7"/>
<feature type="domain" description="HTH merR-type" evidence="4">
    <location>
        <begin position="5"/>
        <end position="73"/>
    </location>
</feature>
<dbReference type="InterPro" id="IPR015358">
    <property type="entry name" value="Tscrpt_reg_MerR_DNA-bd"/>
</dbReference>
<keyword evidence="1" id="KW-0805">Transcription regulation</keyword>
<dbReference type="GO" id="GO:0003700">
    <property type="term" value="F:DNA-binding transcription factor activity"/>
    <property type="evidence" value="ECO:0007669"/>
    <property type="project" value="InterPro"/>
</dbReference>
<dbReference type="PROSITE" id="PS00552">
    <property type="entry name" value="HTH_MERR_1"/>
    <property type="match status" value="1"/>
</dbReference>
<comment type="caution">
    <text evidence="5">The sequence shown here is derived from an EMBL/GenBank/DDBJ whole genome shotgun (WGS) entry which is preliminary data.</text>
</comment>
<sequence>MKSAFLPIGALADQSQCSVPTIRYYEQIGLIPPAARSAGRRLYGEEDVRRLTFIRRCRDFGFSLERVKEMVSLYENGDRDCAEVRDIAQAHLDVVRHRMTELLALEKSLSQFVTSCNSVSCQGTTSDCVAIEDLSQSFKEVRRMAPATSKDETWNS</sequence>
<dbReference type="Proteomes" id="UP000484875">
    <property type="component" value="Unassembled WGS sequence"/>
</dbReference>
<dbReference type="InterPro" id="IPR009061">
    <property type="entry name" value="DNA-bd_dom_put_sf"/>
</dbReference>
<proteinExistence type="predicted"/>
<evidence type="ECO:0000256" key="2">
    <source>
        <dbReference type="ARBA" id="ARBA00023125"/>
    </source>
</evidence>
<dbReference type="PROSITE" id="PS50937">
    <property type="entry name" value="HTH_MERR_2"/>
    <property type="match status" value="1"/>
</dbReference>
<keyword evidence="3" id="KW-0804">Transcription</keyword>
<dbReference type="Pfam" id="PF00376">
    <property type="entry name" value="MerR"/>
    <property type="match status" value="1"/>
</dbReference>